<evidence type="ECO:0000256" key="2">
    <source>
        <dbReference type="SAM" id="SignalP"/>
    </source>
</evidence>
<dbReference type="AlphaFoldDB" id="A0A545T7J3"/>
<dbReference type="Pfam" id="PF08238">
    <property type="entry name" value="Sel1"/>
    <property type="match status" value="2"/>
</dbReference>
<feature type="domain" description="Peptidase C14 caspase" evidence="3">
    <location>
        <begin position="291"/>
        <end position="517"/>
    </location>
</feature>
<dbReference type="Proteomes" id="UP000317839">
    <property type="component" value="Unassembled WGS sequence"/>
</dbReference>
<dbReference type="Gene3D" id="3.40.50.1460">
    <property type="match status" value="1"/>
</dbReference>
<dbReference type="PANTHER" id="PTHR22576:SF37">
    <property type="entry name" value="MUCOSA-ASSOCIATED LYMPHOID TISSUE LYMPHOMA TRANSLOCATION PROTEIN 1"/>
    <property type="match status" value="1"/>
</dbReference>
<dbReference type="GO" id="GO:0006508">
    <property type="term" value="P:proteolysis"/>
    <property type="evidence" value="ECO:0007669"/>
    <property type="project" value="InterPro"/>
</dbReference>
<dbReference type="SUPFAM" id="SSF81901">
    <property type="entry name" value="HCP-like"/>
    <property type="match status" value="1"/>
</dbReference>
<keyword evidence="1" id="KW-0175">Coiled coil</keyword>
<dbReference type="PANTHER" id="PTHR22576">
    <property type="entry name" value="MUCOSA ASSOCIATED LYMPHOID TISSUE LYMPHOMA TRANSLOCATION PROTEIN 1/PARACASPASE"/>
    <property type="match status" value="1"/>
</dbReference>
<dbReference type="EMBL" id="VIKR01000004">
    <property type="protein sequence ID" value="TQV73189.1"/>
    <property type="molecule type" value="Genomic_DNA"/>
</dbReference>
<sequence>MFDRKHLSYSSIAVCLLSLVGCKTASVDTQQPQSQTLSVSDLEVVDCLLPGQVKRLGTTTFVTQRRPTKTTAADCRIRGGEYVAFDRADYKTALKVWLPSAEAGDAEAQANVGEIYERGLNGEPNYEVAAFWYLKAAKQGDSRAQFNLGTLYEQGLGVPKSKLESLNWYRKAWGMKEDSLVFQSAANQEVNELRTALNKELNKKSRQINLLNKQITQLQAKASSASANAALKEELAELKSWVNKLESEKVEQKQEIDALPKFREPTPLEAEKLFAEQNTNTSDDSKYGKYYALIIGNQDYENLEDLDSPLNDAARAAEILKERYDFNVELLTNVNNLQIMQALNRLNEVLTENDNLLIFYAGHGSRIKNADWESGYWLPINADLPPNDTRWVSNESITRHLSRLKAKRVLVMADSCYAGLLSSAPGFVFAGAKANYSGAYLDFVLPKKSRLLLTSGGDQPVLDNFGKGHSVFARALLDQLANNTKIISGSELFLTIRDSVKVAANAVGVEQTPEFKAIKGAGHEAGSFFFVPRQSAQLSE</sequence>
<dbReference type="Pfam" id="PF00656">
    <property type="entry name" value="Peptidase_C14"/>
    <property type="match status" value="1"/>
</dbReference>
<feature type="coiled-coil region" evidence="1">
    <location>
        <begin position="183"/>
        <end position="255"/>
    </location>
</feature>
<evidence type="ECO:0000313" key="4">
    <source>
        <dbReference type="EMBL" id="TQV73189.1"/>
    </source>
</evidence>
<gene>
    <name evidence="4" type="ORF">FLL45_14860</name>
</gene>
<dbReference type="InterPro" id="IPR011600">
    <property type="entry name" value="Pept_C14_caspase"/>
</dbReference>
<dbReference type="OrthoDB" id="9204495at2"/>
<dbReference type="InterPro" id="IPR011990">
    <property type="entry name" value="TPR-like_helical_dom_sf"/>
</dbReference>
<evidence type="ECO:0000256" key="1">
    <source>
        <dbReference type="SAM" id="Coils"/>
    </source>
</evidence>
<dbReference type="PROSITE" id="PS51257">
    <property type="entry name" value="PROKAR_LIPOPROTEIN"/>
    <property type="match status" value="1"/>
</dbReference>
<dbReference type="GO" id="GO:0004197">
    <property type="term" value="F:cysteine-type endopeptidase activity"/>
    <property type="evidence" value="ECO:0007669"/>
    <property type="project" value="InterPro"/>
</dbReference>
<organism evidence="4 5">
    <name type="scientific">Aliikangiella marina</name>
    <dbReference type="NCBI Taxonomy" id="1712262"/>
    <lineage>
        <taxon>Bacteria</taxon>
        <taxon>Pseudomonadati</taxon>
        <taxon>Pseudomonadota</taxon>
        <taxon>Gammaproteobacteria</taxon>
        <taxon>Oceanospirillales</taxon>
        <taxon>Pleioneaceae</taxon>
        <taxon>Aliikangiella</taxon>
    </lineage>
</organism>
<evidence type="ECO:0000313" key="5">
    <source>
        <dbReference type="Proteomes" id="UP000317839"/>
    </source>
</evidence>
<dbReference type="InterPro" id="IPR052039">
    <property type="entry name" value="Caspase-related_regulators"/>
</dbReference>
<dbReference type="InterPro" id="IPR006597">
    <property type="entry name" value="Sel1-like"/>
</dbReference>
<comment type="caution">
    <text evidence="4">The sequence shown here is derived from an EMBL/GenBank/DDBJ whole genome shotgun (WGS) entry which is preliminary data.</text>
</comment>
<keyword evidence="5" id="KW-1185">Reference proteome</keyword>
<keyword evidence="2" id="KW-0732">Signal</keyword>
<proteinExistence type="predicted"/>
<protein>
    <submittedName>
        <fullName evidence="4">Peptidase C14</fullName>
    </submittedName>
</protein>
<feature type="chain" id="PRO_5022129287" evidence="2">
    <location>
        <begin position="26"/>
        <end position="540"/>
    </location>
</feature>
<reference evidence="4 5" key="1">
    <citation type="submission" date="2019-06" db="EMBL/GenBank/DDBJ databases">
        <title>Draft genome of Aliikangiella marina GYP-15.</title>
        <authorList>
            <person name="Wang G."/>
        </authorList>
    </citation>
    <scope>NUCLEOTIDE SEQUENCE [LARGE SCALE GENOMIC DNA]</scope>
    <source>
        <strain evidence="4 5">GYP-15</strain>
    </source>
</reference>
<feature type="signal peptide" evidence="2">
    <location>
        <begin position="1"/>
        <end position="25"/>
    </location>
</feature>
<dbReference type="Gene3D" id="1.25.40.10">
    <property type="entry name" value="Tetratricopeptide repeat domain"/>
    <property type="match status" value="1"/>
</dbReference>
<evidence type="ECO:0000259" key="3">
    <source>
        <dbReference type="Pfam" id="PF00656"/>
    </source>
</evidence>
<dbReference type="SMART" id="SM00671">
    <property type="entry name" value="SEL1"/>
    <property type="match status" value="2"/>
</dbReference>
<accession>A0A545T7J3</accession>
<name>A0A545T7J3_9GAMM</name>